<evidence type="ECO:0000256" key="3">
    <source>
        <dbReference type="SAM" id="MobiDB-lite"/>
    </source>
</evidence>
<dbReference type="GO" id="GO:0008083">
    <property type="term" value="F:growth factor activity"/>
    <property type="evidence" value="ECO:0007669"/>
    <property type="project" value="InterPro"/>
</dbReference>
<sequence length="345" mass="38342">MPRWRSADRNALLQLQAVVVLALAAAVAAAALQPLQYDEQSARSERSANLSHITGPARKIRMYVRHGCLQLQPDGSVSSSADHMSPYTILQRWSVGPGQLKIQGVASCMHLCLDPCGLLYGSREMNDECVFNEMMEQHHYNTYSSAKYSNTNRTVYLALDRAGLPRKVQVKAGTPLGKLSKWTRVLTQTVATPPASPATCPAPPPPSESRRCRRKRKKKKRRKCPPSPGKPCPLHDEESGEDNGRLLRRKCDGKPCRLLVTNKKVGASNVRPRKKLARHQTRHLHHLRHIHRPQADEPLAQVAPNDDPFDLDEDEDDATAAPDAMDDDTTATDLPVMLLLDANDK</sequence>
<dbReference type="OrthoDB" id="5987799at2759"/>
<dbReference type="SMART" id="SM00442">
    <property type="entry name" value="FGF"/>
    <property type="match status" value="1"/>
</dbReference>
<comment type="similarity">
    <text evidence="1 2">Belongs to the heparin-binding growth factors family.</text>
</comment>
<dbReference type="STRING" id="195883.A0A482X2N4"/>
<comment type="caution">
    <text evidence="4">The sequence shown here is derived from an EMBL/GenBank/DDBJ whole genome shotgun (WGS) entry which is preliminary data.</text>
</comment>
<feature type="compositionally biased region" description="Basic residues" evidence="3">
    <location>
        <begin position="211"/>
        <end position="224"/>
    </location>
</feature>
<dbReference type="InterPro" id="IPR008996">
    <property type="entry name" value="IL1/FGF"/>
</dbReference>
<gene>
    <name evidence="4" type="ORF">LSTR_LSTR002325</name>
</gene>
<dbReference type="AlphaFoldDB" id="A0A482X2N4"/>
<evidence type="ECO:0000256" key="2">
    <source>
        <dbReference type="RuleBase" id="RU049442"/>
    </source>
</evidence>
<feature type="signal peptide" evidence="2">
    <location>
        <begin position="1"/>
        <end position="29"/>
    </location>
</feature>
<dbReference type="Gene3D" id="2.80.10.50">
    <property type="match status" value="1"/>
</dbReference>
<dbReference type="InParanoid" id="A0A482X2N4"/>
<dbReference type="Pfam" id="PF00167">
    <property type="entry name" value="FGF"/>
    <property type="match status" value="1"/>
</dbReference>
<name>A0A482X2N4_LAOST</name>
<dbReference type="CDD" id="cd23311">
    <property type="entry name" value="beta-trefoil_FGF_Bnl-like"/>
    <property type="match status" value="1"/>
</dbReference>
<dbReference type="Proteomes" id="UP000291343">
    <property type="component" value="Unassembled WGS sequence"/>
</dbReference>
<feature type="chain" id="PRO_5019620243" description="Fibroblast growth factor" evidence="2">
    <location>
        <begin position="30"/>
        <end position="345"/>
    </location>
</feature>
<dbReference type="InterPro" id="IPR002209">
    <property type="entry name" value="Fibroblast_GF_fam"/>
</dbReference>
<protein>
    <recommendedName>
        <fullName evidence="2">Fibroblast growth factor</fullName>
        <shortName evidence="2">FGF</shortName>
    </recommendedName>
</protein>
<feature type="region of interest" description="Disordered" evidence="3">
    <location>
        <begin position="191"/>
        <end position="248"/>
    </location>
</feature>
<accession>A0A482X2N4</accession>
<dbReference type="SUPFAM" id="SSF50353">
    <property type="entry name" value="Cytokine"/>
    <property type="match status" value="1"/>
</dbReference>
<keyword evidence="2" id="KW-0732">Signal</keyword>
<organism evidence="4 5">
    <name type="scientific">Laodelphax striatellus</name>
    <name type="common">Small brown planthopper</name>
    <name type="synonym">Delphax striatella</name>
    <dbReference type="NCBI Taxonomy" id="195883"/>
    <lineage>
        <taxon>Eukaryota</taxon>
        <taxon>Metazoa</taxon>
        <taxon>Ecdysozoa</taxon>
        <taxon>Arthropoda</taxon>
        <taxon>Hexapoda</taxon>
        <taxon>Insecta</taxon>
        <taxon>Pterygota</taxon>
        <taxon>Neoptera</taxon>
        <taxon>Paraneoptera</taxon>
        <taxon>Hemiptera</taxon>
        <taxon>Auchenorrhyncha</taxon>
        <taxon>Fulgoroidea</taxon>
        <taxon>Delphacidae</taxon>
        <taxon>Criomorphinae</taxon>
        <taxon>Laodelphax</taxon>
    </lineage>
</organism>
<dbReference type="SMR" id="A0A482X2N4"/>
<dbReference type="PRINTS" id="PR00262">
    <property type="entry name" value="IL1HBGF"/>
</dbReference>
<feature type="compositionally biased region" description="Acidic residues" evidence="3">
    <location>
        <begin position="307"/>
        <end position="330"/>
    </location>
</feature>
<feature type="compositionally biased region" description="Pro residues" evidence="3">
    <location>
        <begin position="194"/>
        <end position="207"/>
    </location>
</feature>
<keyword evidence="5" id="KW-1185">Reference proteome</keyword>
<proteinExistence type="inferred from homology"/>
<reference evidence="4 5" key="1">
    <citation type="journal article" date="2017" name="Gigascience">
        <title>Genome sequence of the small brown planthopper, Laodelphax striatellus.</title>
        <authorList>
            <person name="Zhu J."/>
            <person name="Jiang F."/>
            <person name="Wang X."/>
            <person name="Yang P."/>
            <person name="Bao Y."/>
            <person name="Zhao W."/>
            <person name="Wang W."/>
            <person name="Lu H."/>
            <person name="Wang Q."/>
            <person name="Cui N."/>
            <person name="Li J."/>
            <person name="Chen X."/>
            <person name="Luo L."/>
            <person name="Yu J."/>
            <person name="Kang L."/>
            <person name="Cui F."/>
        </authorList>
    </citation>
    <scope>NUCLEOTIDE SEQUENCE [LARGE SCALE GENOMIC DNA]</scope>
    <source>
        <strain evidence="4">Lst14</strain>
    </source>
</reference>
<dbReference type="EMBL" id="QKKF02019433">
    <property type="protein sequence ID" value="RZF39922.1"/>
    <property type="molecule type" value="Genomic_DNA"/>
</dbReference>
<dbReference type="PRINTS" id="PR00263">
    <property type="entry name" value="HBGFFGF"/>
</dbReference>
<evidence type="ECO:0000256" key="1">
    <source>
        <dbReference type="ARBA" id="ARBA00007936"/>
    </source>
</evidence>
<dbReference type="PROSITE" id="PS00247">
    <property type="entry name" value="HBGF_FGF"/>
    <property type="match status" value="1"/>
</dbReference>
<feature type="compositionally biased region" description="Basic and acidic residues" evidence="3">
    <location>
        <begin position="233"/>
        <end position="248"/>
    </location>
</feature>
<evidence type="ECO:0000313" key="4">
    <source>
        <dbReference type="EMBL" id="RZF39922.1"/>
    </source>
</evidence>
<evidence type="ECO:0000313" key="5">
    <source>
        <dbReference type="Proteomes" id="UP000291343"/>
    </source>
</evidence>
<feature type="region of interest" description="Disordered" evidence="3">
    <location>
        <begin position="288"/>
        <end position="333"/>
    </location>
</feature>
<dbReference type="PANTHER" id="PTHR11486">
    <property type="entry name" value="FIBROBLAST GROWTH FACTOR"/>
    <property type="match status" value="1"/>
</dbReference>